<dbReference type="Pfam" id="PF19102">
    <property type="entry name" value="DUF5789"/>
    <property type="match status" value="1"/>
</dbReference>
<organism evidence="1 2">
    <name type="scientific">Haloarcula marismortui ATCC 33800</name>
    <dbReference type="NCBI Taxonomy" id="662476"/>
    <lineage>
        <taxon>Archaea</taxon>
        <taxon>Methanobacteriati</taxon>
        <taxon>Methanobacteriota</taxon>
        <taxon>Stenosarchaea group</taxon>
        <taxon>Halobacteria</taxon>
        <taxon>Halobacteriales</taxon>
        <taxon>Haloarculaceae</taxon>
        <taxon>Haloarcula</taxon>
    </lineage>
</organism>
<dbReference type="PATRIC" id="fig|662476.7.peg.3161"/>
<accession>M0JVS2</accession>
<proteinExistence type="predicted"/>
<sequence>MYADGTEPLAAVLDRIDDEQFESPDEVQSSIYNIIPVEGVGEPGQSEGEG</sequence>
<reference evidence="1 2" key="1">
    <citation type="journal article" date="2014" name="PLoS Genet.">
        <title>Phylogenetically driven sequencing of extremely halophilic archaea reveals strategies for static and dynamic osmo-response.</title>
        <authorList>
            <person name="Becker E.A."/>
            <person name="Seitzer P.M."/>
            <person name="Tritt A."/>
            <person name="Larsen D."/>
            <person name="Krusor M."/>
            <person name="Yao A.I."/>
            <person name="Wu D."/>
            <person name="Madern D."/>
            <person name="Eisen J.A."/>
            <person name="Darling A.E."/>
            <person name="Facciotti M.T."/>
        </authorList>
    </citation>
    <scope>NUCLEOTIDE SEQUENCE [LARGE SCALE GENOMIC DNA]</scope>
    <source>
        <strain evidence="1 2">ATCC 33800</strain>
    </source>
</reference>
<evidence type="ECO:0000313" key="2">
    <source>
        <dbReference type="Proteomes" id="UP000011659"/>
    </source>
</evidence>
<evidence type="ECO:0000313" key="1">
    <source>
        <dbReference type="EMBL" id="EMA11760.1"/>
    </source>
</evidence>
<dbReference type="InterPro" id="IPR043899">
    <property type="entry name" value="DUF5789"/>
</dbReference>
<dbReference type="EMBL" id="AOLR01000024">
    <property type="protein sequence ID" value="EMA11760.1"/>
    <property type="molecule type" value="Genomic_DNA"/>
</dbReference>
<gene>
    <name evidence="1" type="ORF">C436_15793</name>
</gene>
<dbReference type="GeneID" id="68864640"/>
<comment type="caution">
    <text evidence="1">The sequence shown here is derived from an EMBL/GenBank/DDBJ whole genome shotgun (WGS) entry which is preliminary data.</text>
</comment>
<protein>
    <submittedName>
        <fullName evidence="1">Uncharacterized protein</fullName>
    </submittedName>
</protein>
<dbReference type="Proteomes" id="UP000011659">
    <property type="component" value="Unassembled WGS sequence"/>
</dbReference>
<dbReference type="RefSeq" id="WP_004965054.1">
    <property type="nucleotide sequence ID" value="NZ_AOLR01000024.1"/>
</dbReference>
<name>M0JVS2_9EURY</name>
<dbReference type="AlphaFoldDB" id="M0JVS2"/>
<keyword evidence="2" id="KW-1185">Reference proteome</keyword>